<reference evidence="2 3" key="1">
    <citation type="submission" date="2018-06" db="EMBL/GenBank/DDBJ databases">
        <authorList>
            <consortium name="Pathogen Informatics"/>
            <person name="Doyle S."/>
        </authorList>
    </citation>
    <scope>NUCLEOTIDE SEQUENCE [LARGE SCALE GENOMIC DNA]</scope>
    <source>
        <strain evidence="2 3">NCTC11967</strain>
    </source>
</reference>
<dbReference type="Gene3D" id="3.40.50.620">
    <property type="entry name" value="HUPs"/>
    <property type="match status" value="1"/>
</dbReference>
<protein>
    <submittedName>
        <fullName evidence="2">Asparagine synthase (Glutamine-hydrolyzing)</fullName>
    </submittedName>
</protein>
<sequence>MLSLNLQKGITDSPWQLSALTFHCSAGTIEVLDHRAIIANAFCDGAKLGLQVLEQPYSQWRKHAVVTLTSTSNKSDWEQLHTQTKSWPLHWFWVESDGHSLVIESSQHPTVPLYLTATGTHIRANWDPRRMLATLRAKLNWEVAAWYLSTFEQPYASNTVLSDLHHLAAGYVARVSLEACRDDWHFTPPPSTPADYPRALTLKADPPATFELLLNAVTERILGTAPCVAAGLSGGLDSSLVCGLLSRSGREVGSYGLLVHGKERDEQILRRNDVVGRFALYDNPIPIGEEYSPWSDDGARLPWEELYYSPFEALYHHAHQSGYQYFCSGLGGNDLLTAYWNEMADAGEAERRMLAGERSIPDFLTTAVRRGHAERAAALNESLPRAYVQRGVLDSASGMAAQCLRHGLWPVHPLIAPEVVRYAHALPSEWREERRLMRELLVRWRLSPRVTHPQSTESFEQTCANAMLRCPNFQRLLRAERLADAGLVEPGKIGSAFHQWRAARLPSSEALPLVAIAFLEHMLMSVDTIPTSPPANLAGHRSVGNWSGYDPIS</sequence>
<comment type="caution">
    <text evidence="2">The sequence shown here is derived from an EMBL/GenBank/DDBJ whole genome shotgun (WGS) entry which is preliminary data.</text>
</comment>
<evidence type="ECO:0000313" key="2">
    <source>
        <dbReference type="EMBL" id="SQA60987.1"/>
    </source>
</evidence>
<dbReference type="InterPro" id="IPR001962">
    <property type="entry name" value="Asn_synthase"/>
</dbReference>
<feature type="domain" description="Asparagine synthetase" evidence="1">
    <location>
        <begin position="211"/>
        <end position="259"/>
    </location>
</feature>
<evidence type="ECO:0000259" key="1">
    <source>
        <dbReference type="Pfam" id="PF00733"/>
    </source>
</evidence>
<dbReference type="RefSeq" id="WP_146748687.1">
    <property type="nucleotide sequence ID" value="NZ_UAVL01000001.1"/>
</dbReference>
<dbReference type="AlphaFoldDB" id="A0AB38FSA2"/>
<dbReference type="EMBL" id="UAVL01000001">
    <property type="protein sequence ID" value="SQA60987.1"/>
    <property type="molecule type" value="Genomic_DNA"/>
</dbReference>
<dbReference type="Proteomes" id="UP000251313">
    <property type="component" value="Unassembled WGS sequence"/>
</dbReference>
<evidence type="ECO:0000313" key="3">
    <source>
        <dbReference type="Proteomes" id="UP000251313"/>
    </source>
</evidence>
<proteinExistence type="predicted"/>
<dbReference type="GO" id="GO:0006529">
    <property type="term" value="P:asparagine biosynthetic process"/>
    <property type="evidence" value="ECO:0007669"/>
    <property type="project" value="InterPro"/>
</dbReference>
<dbReference type="GO" id="GO:0004066">
    <property type="term" value="F:asparagine synthase (glutamine-hydrolyzing) activity"/>
    <property type="evidence" value="ECO:0007669"/>
    <property type="project" value="InterPro"/>
</dbReference>
<gene>
    <name evidence="2" type="ORF">NCTC11967_01026</name>
</gene>
<accession>A0AB38FSA2</accession>
<name>A0AB38FSA2_9ENTR</name>
<dbReference type="SUPFAM" id="SSF52402">
    <property type="entry name" value="Adenine nucleotide alpha hydrolases-like"/>
    <property type="match status" value="1"/>
</dbReference>
<dbReference type="Pfam" id="PF00733">
    <property type="entry name" value="Asn_synthase"/>
    <property type="match status" value="1"/>
</dbReference>
<organism evidence="2 3">
    <name type="scientific">Yokenella regensburgei</name>
    <dbReference type="NCBI Taxonomy" id="158877"/>
    <lineage>
        <taxon>Bacteria</taxon>
        <taxon>Pseudomonadati</taxon>
        <taxon>Pseudomonadota</taxon>
        <taxon>Gammaproteobacteria</taxon>
        <taxon>Enterobacterales</taxon>
        <taxon>Enterobacteriaceae</taxon>
        <taxon>Yokenella</taxon>
    </lineage>
</organism>
<dbReference type="InterPro" id="IPR014729">
    <property type="entry name" value="Rossmann-like_a/b/a_fold"/>
</dbReference>